<accession>A0A8S1D067</accession>
<dbReference type="PRINTS" id="PR00080">
    <property type="entry name" value="SDRFAMILY"/>
</dbReference>
<keyword evidence="5" id="KW-1185">Reference proteome</keyword>
<evidence type="ECO:0000256" key="2">
    <source>
        <dbReference type="ARBA" id="ARBA00023002"/>
    </source>
</evidence>
<evidence type="ECO:0000256" key="3">
    <source>
        <dbReference type="RuleBase" id="RU000363"/>
    </source>
</evidence>
<dbReference type="SUPFAM" id="SSF51735">
    <property type="entry name" value="NAD(P)-binding Rossmann-fold domains"/>
    <property type="match status" value="1"/>
</dbReference>
<evidence type="ECO:0000256" key="1">
    <source>
        <dbReference type="ARBA" id="ARBA00006484"/>
    </source>
</evidence>
<reference evidence="4 5" key="1">
    <citation type="submission" date="2020-04" db="EMBL/GenBank/DDBJ databases">
        <authorList>
            <person name="Alioto T."/>
            <person name="Alioto T."/>
            <person name="Gomez Garrido J."/>
        </authorList>
    </citation>
    <scope>NUCLEOTIDE SEQUENCE [LARGE SCALE GENOMIC DNA]</scope>
</reference>
<evidence type="ECO:0000313" key="5">
    <source>
        <dbReference type="Proteomes" id="UP000494165"/>
    </source>
</evidence>
<evidence type="ECO:0000313" key="4">
    <source>
        <dbReference type="EMBL" id="CAB3376392.1"/>
    </source>
</evidence>
<gene>
    <name evidence="4" type="ORF">CLODIP_2_CD03728</name>
</gene>
<dbReference type="PRINTS" id="PR00081">
    <property type="entry name" value="GDHRDH"/>
</dbReference>
<dbReference type="PANTHER" id="PTHR43115:SF4">
    <property type="entry name" value="DEHYDROGENASE_REDUCTASE SDR FAMILY MEMBER 11"/>
    <property type="match status" value="1"/>
</dbReference>
<dbReference type="EMBL" id="CADEPI010000127">
    <property type="protein sequence ID" value="CAB3376392.1"/>
    <property type="molecule type" value="Genomic_DNA"/>
</dbReference>
<dbReference type="AlphaFoldDB" id="A0A8S1D067"/>
<dbReference type="InterPro" id="IPR036291">
    <property type="entry name" value="NAD(P)-bd_dom_sf"/>
</dbReference>
<dbReference type="GO" id="GO:0016616">
    <property type="term" value="F:oxidoreductase activity, acting on the CH-OH group of donors, NAD or NADP as acceptor"/>
    <property type="evidence" value="ECO:0007669"/>
    <property type="project" value="UniProtKB-ARBA"/>
</dbReference>
<protein>
    <recommendedName>
        <fullName evidence="6">Dehydrogenase</fullName>
    </recommendedName>
</protein>
<dbReference type="Pfam" id="PF00106">
    <property type="entry name" value="adh_short"/>
    <property type="match status" value="1"/>
</dbReference>
<dbReference type="FunFam" id="3.40.50.720:FF:000047">
    <property type="entry name" value="NADP-dependent L-serine/L-allo-threonine dehydrogenase"/>
    <property type="match status" value="1"/>
</dbReference>
<evidence type="ECO:0008006" key="6">
    <source>
        <dbReference type="Google" id="ProtNLM"/>
    </source>
</evidence>
<keyword evidence="2" id="KW-0560">Oxidoreductase</keyword>
<organism evidence="4 5">
    <name type="scientific">Cloeon dipterum</name>
    <dbReference type="NCBI Taxonomy" id="197152"/>
    <lineage>
        <taxon>Eukaryota</taxon>
        <taxon>Metazoa</taxon>
        <taxon>Ecdysozoa</taxon>
        <taxon>Arthropoda</taxon>
        <taxon>Hexapoda</taxon>
        <taxon>Insecta</taxon>
        <taxon>Pterygota</taxon>
        <taxon>Palaeoptera</taxon>
        <taxon>Ephemeroptera</taxon>
        <taxon>Pisciforma</taxon>
        <taxon>Baetidae</taxon>
        <taxon>Cloeon</taxon>
    </lineage>
</organism>
<comment type="similarity">
    <text evidence="1 3">Belongs to the short-chain dehydrogenases/reductases (SDR) family.</text>
</comment>
<dbReference type="InterPro" id="IPR002347">
    <property type="entry name" value="SDR_fam"/>
</dbReference>
<name>A0A8S1D067_9INSE</name>
<proteinExistence type="inferred from homology"/>
<dbReference type="PANTHER" id="PTHR43115">
    <property type="entry name" value="DEHYDROGENASE/REDUCTASE SDR FAMILY MEMBER 11"/>
    <property type="match status" value="1"/>
</dbReference>
<comment type="caution">
    <text evidence="4">The sequence shown here is derived from an EMBL/GenBank/DDBJ whole genome shotgun (WGS) entry which is preliminary data.</text>
</comment>
<sequence>MERWVGRVAIVTGASAGIGAAIAKALAQNGMRVVGVARREERIQELADALKKENTKGELFPFKGDITIEEDVKRVVQWTRDTLGGADVLVNNAGRAVLTKLSEVSIEDMHKVFGLNVFALTQLTGCVIQDMKSRGVDDGHIFHINSTAGHSVLDIKGMDIYITSKHAVTVLTELQRRELRDSGTKIRITSISPGLVRTEIMVASGLCEENAAKVYSRSPCLESEDVANGLLYVLSTPPHVQIHELTMQPTGDPYNYN</sequence>
<dbReference type="OrthoDB" id="1933717at2759"/>
<dbReference type="Proteomes" id="UP000494165">
    <property type="component" value="Unassembled WGS sequence"/>
</dbReference>
<dbReference type="Gene3D" id="3.40.50.720">
    <property type="entry name" value="NAD(P)-binding Rossmann-like Domain"/>
    <property type="match status" value="1"/>
</dbReference>